<evidence type="ECO:0000313" key="10">
    <source>
        <dbReference type="EMBL" id="KAK8945242.1"/>
    </source>
</evidence>
<dbReference type="PANTHER" id="PTHR10639">
    <property type="entry name" value="CLATHRIN LIGHT CHAIN"/>
    <property type="match status" value="1"/>
</dbReference>
<dbReference type="Proteomes" id="UP001418222">
    <property type="component" value="Unassembled WGS sequence"/>
</dbReference>
<evidence type="ECO:0000313" key="11">
    <source>
        <dbReference type="Proteomes" id="UP001418222"/>
    </source>
</evidence>
<feature type="compositionally biased region" description="Low complexity" evidence="9">
    <location>
        <begin position="277"/>
        <end position="297"/>
    </location>
</feature>
<dbReference type="GO" id="GO:0005198">
    <property type="term" value="F:structural molecule activity"/>
    <property type="evidence" value="ECO:0007669"/>
    <property type="project" value="InterPro"/>
</dbReference>
<dbReference type="GO" id="GO:0030132">
    <property type="term" value="C:clathrin coat of coated pit"/>
    <property type="evidence" value="ECO:0007669"/>
    <property type="project" value="InterPro"/>
</dbReference>
<evidence type="ECO:0000256" key="2">
    <source>
        <dbReference type="ARBA" id="ARBA00004180"/>
    </source>
</evidence>
<keyword evidence="8" id="KW-0175">Coiled coil</keyword>
<proteinExistence type="inferred from homology"/>
<comment type="subcellular location">
    <subcellularLocation>
        <location evidence="2">Cytoplasmic vesicle membrane</location>
        <topology evidence="2">Peripheral membrane protein</topology>
        <orientation evidence="2">Cytoplasmic side</orientation>
    </subcellularLocation>
    <subcellularLocation>
        <location evidence="3">Membrane</location>
        <location evidence="3">Coated pit</location>
        <topology evidence="3">Peripheral membrane protein</topology>
        <orientation evidence="3">Cytoplasmic side</orientation>
    </subcellularLocation>
</comment>
<feature type="region of interest" description="Disordered" evidence="9">
    <location>
        <begin position="1"/>
        <end position="20"/>
    </location>
</feature>
<accession>A0AAP0BR09</accession>
<evidence type="ECO:0000256" key="1">
    <source>
        <dbReference type="ARBA" id="ARBA00003913"/>
    </source>
</evidence>
<comment type="similarity">
    <text evidence="4">Belongs to the clathrin light chain family.</text>
</comment>
<evidence type="ECO:0000256" key="9">
    <source>
        <dbReference type="SAM" id="MobiDB-lite"/>
    </source>
</evidence>
<feature type="coiled-coil region" evidence="8">
    <location>
        <begin position="139"/>
        <end position="170"/>
    </location>
</feature>
<evidence type="ECO:0000256" key="7">
    <source>
        <dbReference type="ARBA" id="ARBA00023329"/>
    </source>
</evidence>
<evidence type="ECO:0000256" key="6">
    <source>
        <dbReference type="ARBA" id="ARBA00023176"/>
    </source>
</evidence>
<feature type="region of interest" description="Disordered" evidence="9">
    <location>
        <begin position="271"/>
        <end position="304"/>
    </location>
</feature>
<comment type="caution">
    <text evidence="10">The sequence shown here is derived from an EMBL/GenBank/DDBJ whole genome shotgun (WGS) entry which is preliminary data.</text>
</comment>
<dbReference type="InterPro" id="IPR000996">
    <property type="entry name" value="Clathrin_L-chain"/>
</dbReference>
<evidence type="ECO:0000256" key="8">
    <source>
        <dbReference type="SAM" id="Coils"/>
    </source>
</evidence>
<protein>
    <submittedName>
        <fullName evidence="10">Clathrin light chain 1</fullName>
    </submittedName>
</protein>
<dbReference type="GO" id="GO:0006886">
    <property type="term" value="P:intracellular protein transport"/>
    <property type="evidence" value="ECO:0007669"/>
    <property type="project" value="InterPro"/>
</dbReference>
<evidence type="ECO:0000256" key="5">
    <source>
        <dbReference type="ARBA" id="ARBA00023136"/>
    </source>
</evidence>
<evidence type="ECO:0000256" key="3">
    <source>
        <dbReference type="ARBA" id="ARBA00004277"/>
    </source>
</evidence>
<dbReference type="EMBL" id="JBBWWQ010000006">
    <property type="protein sequence ID" value="KAK8945242.1"/>
    <property type="molecule type" value="Genomic_DNA"/>
</dbReference>
<keyword evidence="7" id="KW-0968">Cytoplasmic vesicle</keyword>
<sequence>MSSSLDAEEVSRVSSSPFGDGGYLGFDSHFSSQNYVSYNAFAADEDDKGPIHISADGISSSGFPTGASFVHEDIVPPSPEGHGYLSDRHPGLNFSASPFLIPDSNGSAHGEGMDGEVFISNGPILPPPSELHPDEGFFLREWRRQNLILLEEKERTEKELRSQIIVEAEEYKKAYHEKQKLSSETNRTHNREREKLFVANQEKFHADASKQWWKAIAELIPNEVSKIDKRGRKENEKKASTSVVFIQGPKPGKTTDLSRMRQLLVKLKHNTPPHMEAAAASPAPSPASADSGKPAAPKEVVATA</sequence>
<keyword evidence="5" id="KW-0472">Membrane</keyword>
<gene>
    <name evidence="10" type="ORF">KSP39_PZI008387</name>
</gene>
<keyword evidence="11" id="KW-1185">Reference proteome</keyword>
<reference evidence="10 11" key="1">
    <citation type="journal article" date="2022" name="Nat. Plants">
        <title>Genomes of leafy and leafless Platanthera orchids illuminate the evolution of mycoheterotrophy.</title>
        <authorList>
            <person name="Li M.H."/>
            <person name="Liu K.W."/>
            <person name="Li Z."/>
            <person name="Lu H.C."/>
            <person name="Ye Q.L."/>
            <person name="Zhang D."/>
            <person name="Wang J.Y."/>
            <person name="Li Y.F."/>
            <person name="Zhong Z.M."/>
            <person name="Liu X."/>
            <person name="Yu X."/>
            <person name="Liu D.K."/>
            <person name="Tu X.D."/>
            <person name="Liu B."/>
            <person name="Hao Y."/>
            <person name="Liao X.Y."/>
            <person name="Jiang Y.T."/>
            <person name="Sun W.H."/>
            <person name="Chen J."/>
            <person name="Chen Y.Q."/>
            <person name="Ai Y."/>
            <person name="Zhai J.W."/>
            <person name="Wu S.S."/>
            <person name="Zhou Z."/>
            <person name="Hsiao Y.Y."/>
            <person name="Wu W.L."/>
            <person name="Chen Y.Y."/>
            <person name="Lin Y.F."/>
            <person name="Hsu J.L."/>
            <person name="Li C.Y."/>
            <person name="Wang Z.W."/>
            <person name="Zhao X."/>
            <person name="Zhong W.Y."/>
            <person name="Ma X.K."/>
            <person name="Ma L."/>
            <person name="Huang J."/>
            <person name="Chen G.Z."/>
            <person name="Huang M.Z."/>
            <person name="Huang L."/>
            <person name="Peng D.H."/>
            <person name="Luo Y.B."/>
            <person name="Zou S.Q."/>
            <person name="Chen S.P."/>
            <person name="Lan S."/>
            <person name="Tsai W.C."/>
            <person name="Van de Peer Y."/>
            <person name="Liu Z.J."/>
        </authorList>
    </citation>
    <scope>NUCLEOTIDE SEQUENCE [LARGE SCALE GENOMIC DNA]</scope>
    <source>
        <strain evidence="10">Lor287</strain>
    </source>
</reference>
<keyword evidence="6" id="KW-0168">Coated pit</keyword>
<dbReference type="AlphaFoldDB" id="A0AAP0BR09"/>
<dbReference type="PANTHER" id="PTHR10639:SF7">
    <property type="entry name" value="CLATHRIN LIGHT CHAIN"/>
    <property type="match status" value="1"/>
</dbReference>
<comment type="function">
    <text evidence="1">Clathrin is the major protein of the polyhedral coat of coated pits and vesicles.</text>
</comment>
<dbReference type="GO" id="GO:0030130">
    <property type="term" value="C:clathrin coat of trans-Golgi network vesicle"/>
    <property type="evidence" value="ECO:0007669"/>
    <property type="project" value="InterPro"/>
</dbReference>
<dbReference type="GO" id="GO:0032050">
    <property type="term" value="F:clathrin heavy chain binding"/>
    <property type="evidence" value="ECO:0007669"/>
    <property type="project" value="TreeGrafter"/>
</dbReference>
<dbReference type="GO" id="GO:0072583">
    <property type="term" value="P:clathrin-dependent endocytosis"/>
    <property type="evidence" value="ECO:0007669"/>
    <property type="project" value="TreeGrafter"/>
</dbReference>
<name>A0AAP0BR09_9ASPA</name>
<organism evidence="10 11">
    <name type="scientific">Platanthera zijinensis</name>
    <dbReference type="NCBI Taxonomy" id="2320716"/>
    <lineage>
        <taxon>Eukaryota</taxon>
        <taxon>Viridiplantae</taxon>
        <taxon>Streptophyta</taxon>
        <taxon>Embryophyta</taxon>
        <taxon>Tracheophyta</taxon>
        <taxon>Spermatophyta</taxon>
        <taxon>Magnoliopsida</taxon>
        <taxon>Liliopsida</taxon>
        <taxon>Asparagales</taxon>
        <taxon>Orchidaceae</taxon>
        <taxon>Orchidoideae</taxon>
        <taxon>Orchideae</taxon>
        <taxon>Orchidinae</taxon>
        <taxon>Platanthera</taxon>
    </lineage>
</organism>
<evidence type="ECO:0000256" key="4">
    <source>
        <dbReference type="ARBA" id="ARBA00005263"/>
    </source>
</evidence>